<dbReference type="PANTHER" id="PTHR35802:SF1">
    <property type="entry name" value="PROTEASE SYNTHASE AND SPORULATION PROTEIN PAI 2"/>
    <property type="match status" value="1"/>
</dbReference>
<dbReference type="Gene3D" id="2.30.110.10">
    <property type="entry name" value="Electron Transport, Fmn-binding Protein, Chain A"/>
    <property type="match status" value="1"/>
</dbReference>
<reference evidence="2 3" key="1">
    <citation type="submission" date="2020-08" db="EMBL/GenBank/DDBJ databases">
        <title>Functional genomics of gut bacteria from endangered species of beetles.</title>
        <authorList>
            <person name="Carlos-Shanley C."/>
        </authorList>
    </citation>
    <scope>NUCLEOTIDE SEQUENCE [LARGE SCALE GENOMIC DNA]</scope>
    <source>
        <strain evidence="2 3">S00068</strain>
    </source>
</reference>
<dbReference type="SUPFAM" id="SSF50475">
    <property type="entry name" value="FMN-binding split barrel"/>
    <property type="match status" value="1"/>
</dbReference>
<name>A0ABR6PWN9_9FLAO</name>
<dbReference type="InterPro" id="IPR007396">
    <property type="entry name" value="TR_PAI2-type"/>
</dbReference>
<evidence type="ECO:0000313" key="3">
    <source>
        <dbReference type="Proteomes" id="UP000587367"/>
    </source>
</evidence>
<comment type="caution">
    <text evidence="2">The sequence shown here is derived from an EMBL/GenBank/DDBJ whole genome shotgun (WGS) entry which is preliminary data.</text>
</comment>
<keyword evidence="1" id="KW-0175">Coiled coil</keyword>
<accession>A0ABR6PWN9</accession>
<dbReference type="PANTHER" id="PTHR35802">
    <property type="entry name" value="PROTEASE SYNTHASE AND SPORULATION PROTEIN PAI 2"/>
    <property type="match status" value="1"/>
</dbReference>
<dbReference type="Pfam" id="PF04299">
    <property type="entry name" value="FMN_bind_2"/>
    <property type="match status" value="1"/>
</dbReference>
<feature type="coiled-coil region" evidence="1">
    <location>
        <begin position="93"/>
        <end position="160"/>
    </location>
</feature>
<protein>
    <submittedName>
        <fullName evidence="2">Transcriptional regulator</fullName>
    </submittedName>
</protein>
<dbReference type="PIRSF" id="PIRSF010372">
    <property type="entry name" value="PaiB"/>
    <property type="match status" value="1"/>
</dbReference>
<proteinExistence type="predicted"/>
<dbReference type="Proteomes" id="UP000587367">
    <property type="component" value="Unassembled WGS sequence"/>
</dbReference>
<organism evidence="2 3">
    <name type="scientific">Chryseobacterium sediminis</name>
    <dbReference type="NCBI Taxonomy" id="1679494"/>
    <lineage>
        <taxon>Bacteria</taxon>
        <taxon>Pseudomonadati</taxon>
        <taxon>Bacteroidota</taxon>
        <taxon>Flavobacteriia</taxon>
        <taxon>Flavobacteriales</taxon>
        <taxon>Weeksellaceae</taxon>
        <taxon>Chryseobacterium group</taxon>
        <taxon>Chryseobacterium</taxon>
    </lineage>
</organism>
<dbReference type="EMBL" id="JACHKS010000001">
    <property type="protein sequence ID" value="MBB6330009.1"/>
    <property type="molecule type" value="Genomic_DNA"/>
</dbReference>
<gene>
    <name evidence="2" type="ORF">HNP24_000959</name>
</gene>
<evidence type="ECO:0000313" key="2">
    <source>
        <dbReference type="EMBL" id="MBB6330009.1"/>
    </source>
</evidence>
<keyword evidence="3" id="KW-1185">Reference proteome</keyword>
<sequence length="185" mass="21711">MRRYSFATIINTKNELPIATQLPFSVAELDGKLFITSHFAKSNEQSVCIEDQMSLIIFTEPHAYISPSHYDRRESVPTWDYIAVHAYGRAKIIRDEQRKINALKDMIVFYEKDYLMQWNSLSDRFKLGMMNGIVAFEIEIEELQAQKKLSQNKTAEERRRIAEHLEQSKNTSERDIAKYIKSIKK</sequence>
<dbReference type="InterPro" id="IPR012349">
    <property type="entry name" value="Split_barrel_FMN-bd"/>
</dbReference>
<evidence type="ECO:0000256" key="1">
    <source>
        <dbReference type="SAM" id="Coils"/>
    </source>
</evidence>